<dbReference type="InterPro" id="IPR036188">
    <property type="entry name" value="FAD/NAD-bd_sf"/>
</dbReference>
<dbReference type="Pfam" id="PF01494">
    <property type="entry name" value="FAD_binding_3"/>
    <property type="match status" value="1"/>
</dbReference>
<dbReference type="PANTHER" id="PTHR43004:SF21">
    <property type="entry name" value="FAD-BINDING DOMAIN-CONTAINING PROTEIN-RELATED"/>
    <property type="match status" value="1"/>
</dbReference>
<sequence>MRHYPVLVVGGGPVGMVAALELAHHDVPCVLVEQDVQPTSHPKMDVTSSRSMELLHRWGLADDIRAVGVGPGHPADVIWSTGLDGEVVTVWRLPSVDEAWRQIRERNDGSQPAQPAQRLSQVVLEPLLRARCDADKLIDTAWGWRCVELTQDDEGVTAHLSRAGTGEQRFIRAEYAVGCDGAASTVRRAVGIGLASGGEVPDLPAAYQVHFKSRDLRSLHRHGPFWHYFAFRYVILAQDEADTWTFHAHATGPDDFDPAPPDPVGLLRSMLGTPVSVDRVLVTSLWRPQFLIADRYRNGRVLLAGDAVHQMFPTGGYGMNTGVADAVDIGWKLAAVVHGYGGPALLDSYEAERRPVGLRNMRTSYRHLGVHLTAGSMLRDGRPLPEIAEYLQAERGENEYAGIELGYRYAGSPVICAEPGPEPDWTPQRYIPTTWPGGRPPSLLLDDADADGAEAIYDRFGPDFTLVDFAGDGRAGPLLEAAGRLGMPVRHTVVRDRRARRLWERDLVLLRPDQHVAWRGSHPPRHPDSVIRRVSGHRGQAEEALPAPSGSGSSRPAAVPPR</sequence>
<keyword evidence="5" id="KW-0503">Monooxygenase</keyword>
<evidence type="ECO:0000313" key="5">
    <source>
        <dbReference type="EMBL" id="MBF9134449.1"/>
    </source>
</evidence>
<dbReference type="PRINTS" id="PR00420">
    <property type="entry name" value="RNGMNOXGNASE"/>
</dbReference>
<dbReference type="NCBIfam" id="NF004780">
    <property type="entry name" value="PRK06126.1"/>
    <property type="match status" value="1"/>
</dbReference>
<keyword evidence="2" id="KW-0274">FAD</keyword>
<protein>
    <submittedName>
        <fullName evidence="5">FAD-dependent monooxygenase</fullName>
    </submittedName>
</protein>
<evidence type="ECO:0000313" key="6">
    <source>
        <dbReference type="Proteomes" id="UP000638560"/>
    </source>
</evidence>
<feature type="region of interest" description="Disordered" evidence="3">
    <location>
        <begin position="517"/>
        <end position="562"/>
    </location>
</feature>
<feature type="domain" description="FAD-binding" evidence="4">
    <location>
        <begin position="4"/>
        <end position="362"/>
    </location>
</feature>
<evidence type="ECO:0000256" key="3">
    <source>
        <dbReference type="SAM" id="MobiDB-lite"/>
    </source>
</evidence>
<organism evidence="5 6">
    <name type="scientific">Plantactinospora alkalitolerans</name>
    <dbReference type="NCBI Taxonomy" id="2789879"/>
    <lineage>
        <taxon>Bacteria</taxon>
        <taxon>Bacillati</taxon>
        <taxon>Actinomycetota</taxon>
        <taxon>Actinomycetes</taxon>
        <taxon>Micromonosporales</taxon>
        <taxon>Micromonosporaceae</taxon>
        <taxon>Plantactinospora</taxon>
    </lineage>
</organism>
<dbReference type="EMBL" id="JADPUN010000345">
    <property type="protein sequence ID" value="MBF9134449.1"/>
    <property type="molecule type" value="Genomic_DNA"/>
</dbReference>
<dbReference type="SUPFAM" id="SSF51905">
    <property type="entry name" value="FAD/NAD(P)-binding domain"/>
    <property type="match status" value="1"/>
</dbReference>
<keyword evidence="5" id="KW-0560">Oxidoreductase</keyword>
<keyword evidence="1" id="KW-0285">Flavoprotein</keyword>
<evidence type="ECO:0000256" key="1">
    <source>
        <dbReference type="ARBA" id="ARBA00022630"/>
    </source>
</evidence>
<dbReference type="RefSeq" id="WP_196205932.1">
    <property type="nucleotide sequence ID" value="NZ_JADPUN010000345.1"/>
</dbReference>
<gene>
    <name evidence="5" type="ORF">I0C86_36800</name>
</gene>
<dbReference type="Gene3D" id="3.40.30.120">
    <property type="match status" value="1"/>
</dbReference>
<comment type="caution">
    <text evidence="5">The sequence shown here is derived from an EMBL/GenBank/DDBJ whole genome shotgun (WGS) entry which is preliminary data.</text>
</comment>
<dbReference type="InterPro" id="IPR002938">
    <property type="entry name" value="FAD-bd"/>
</dbReference>
<name>A0ABS0H7K6_9ACTN</name>
<dbReference type="Pfam" id="PF21274">
    <property type="entry name" value="Rng_hyd_C"/>
    <property type="match status" value="1"/>
</dbReference>
<evidence type="ECO:0000259" key="4">
    <source>
        <dbReference type="Pfam" id="PF01494"/>
    </source>
</evidence>
<dbReference type="Proteomes" id="UP000638560">
    <property type="component" value="Unassembled WGS sequence"/>
</dbReference>
<dbReference type="Gene3D" id="3.30.9.10">
    <property type="entry name" value="D-Amino Acid Oxidase, subunit A, domain 2"/>
    <property type="match status" value="1"/>
</dbReference>
<dbReference type="GO" id="GO:0004497">
    <property type="term" value="F:monooxygenase activity"/>
    <property type="evidence" value="ECO:0007669"/>
    <property type="project" value="UniProtKB-KW"/>
</dbReference>
<dbReference type="InterPro" id="IPR050641">
    <property type="entry name" value="RIFMO-like"/>
</dbReference>
<proteinExistence type="predicted"/>
<accession>A0ABS0H7K6</accession>
<keyword evidence="6" id="KW-1185">Reference proteome</keyword>
<dbReference type="PANTHER" id="PTHR43004">
    <property type="entry name" value="TRK SYSTEM POTASSIUM UPTAKE PROTEIN"/>
    <property type="match status" value="1"/>
</dbReference>
<reference evidence="5 6" key="1">
    <citation type="submission" date="2020-11" db="EMBL/GenBank/DDBJ databases">
        <title>A novel isolate from a Black sea contaminated sediment with potential to produce alkanes: Plantactinospora alkalitolerans sp. nov.</title>
        <authorList>
            <person name="Carro L."/>
            <person name="Veyisoglu A."/>
            <person name="Guven K."/>
            <person name="Schumann P."/>
            <person name="Klenk H.-P."/>
            <person name="Sahin N."/>
        </authorList>
    </citation>
    <scope>NUCLEOTIDE SEQUENCE [LARGE SCALE GENOMIC DNA]</scope>
    <source>
        <strain evidence="5 6">S1510</strain>
    </source>
</reference>
<dbReference type="Gene3D" id="3.50.50.60">
    <property type="entry name" value="FAD/NAD(P)-binding domain"/>
    <property type="match status" value="1"/>
</dbReference>
<evidence type="ECO:0000256" key="2">
    <source>
        <dbReference type="ARBA" id="ARBA00022827"/>
    </source>
</evidence>
<feature type="compositionally biased region" description="Low complexity" evidence="3">
    <location>
        <begin position="544"/>
        <end position="562"/>
    </location>
</feature>